<evidence type="ECO:0000313" key="6">
    <source>
        <dbReference type="EMBL" id="MBI5168119.1"/>
    </source>
</evidence>
<dbReference type="GO" id="GO:0046872">
    <property type="term" value="F:metal ion binding"/>
    <property type="evidence" value="ECO:0007669"/>
    <property type="project" value="UniProtKB-KW"/>
</dbReference>
<evidence type="ECO:0000256" key="2">
    <source>
        <dbReference type="ARBA" id="ARBA00023002"/>
    </source>
</evidence>
<dbReference type="InterPro" id="IPR002869">
    <property type="entry name" value="Pyrv_flavodox_OxRed_cen"/>
</dbReference>
<dbReference type="GO" id="GO:0016903">
    <property type="term" value="F:oxidoreductase activity, acting on the aldehyde or oxo group of donors"/>
    <property type="evidence" value="ECO:0007669"/>
    <property type="project" value="InterPro"/>
</dbReference>
<dbReference type="PANTHER" id="PTHR43366:SF1">
    <property type="entry name" value="PYRUVATE SYNTHASE SUBUNIT PORC"/>
    <property type="match status" value="1"/>
</dbReference>
<evidence type="ECO:0000256" key="3">
    <source>
        <dbReference type="ARBA" id="ARBA00023004"/>
    </source>
</evidence>
<evidence type="ECO:0000259" key="5">
    <source>
        <dbReference type="PROSITE" id="PS51379"/>
    </source>
</evidence>
<dbReference type="GO" id="GO:0051536">
    <property type="term" value="F:iron-sulfur cluster binding"/>
    <property type="evidence" value="ECO:0007669"/>
    <property type="project" value="UniProtKB-KW"/>
</dbReference>
<dbReference type="PROSITE" id="PS51379">
    <property type="entry name" value="4FE4S_FER_2"/>
    <property type="match status" value="2"/>
</dbReference>
<dbReference type="SUPFAM" id="SSF53323">
    <property type="entry name" value="Pyruvate-ferredoxin oxidoreductase, PFOR, domain III"/>
    <property type="match status" value="1"/>
</dbReference>
<sequence>MRTLDPRQIFEQSALEVRGDGKAGGGLVLAFQSLAALFSSLPNMHVQEWPFFSSARRGANIRSFLRVSSKPIDVGCEVTRPVITLLMDEVTGKTVDFALGVPHGGTFVLNTRRTPEECAKHFHLSGRVMTVPGDDIGTRFLKHPIGNVSAYVAMTEAIGGLEFETVVGTFLGQLKKRRIPDVLLERNREALYATKEAIQVGEFDEARPGDHATTVFSGYGELPIGAQTRLRLSQTNHTAAFARSGFRLLFNDPNLSCTGCSHCITNCPEGIIRFQPDEARGVLVTGADVSAFCKLCGECIAVCPEKLFTEGKYEEVWEDTVTEEARS</sequence>
<dbReference type="InterPro" id="IPR051626">
    <property type="entry name" value="Oxidoreductase_gamma_subunit"/>
</dbReference>
<dbReference type="PROSITE" id="PS00198">
    <property type="entry name" value="4FE4S_FER_1"/>
    <property type="match status" value="2"/>
</dbReference>
<keyword evidence="4" id="KW-0411">Iron-sulfur</keyword>
<name>A0A933W986_UNCEI</name>
<feature type="domain" description="4Fe-4S ferredoxin-type" evidence="5">
    <location>
        <begin position="283"/>
        <end position="313"/>
    </location>
</feature>
<dbReference type="Pfam" id="PF12838">
    <property type="entry name" value="Fer4_7"/>
    <property type="match status" value="1"/>
</dbReference>
<dbReference type="PANTHER" id="PTHR43366">
    <property type="entry name" value="PYRUVATE SYNTHASE SUBUNIT PORC"/>
    <property type="match status" value="1"/>
</dbReference>
<dbReference type="AlphaFoldDB" id="A0A933W986"/>
<dbReference type="Gene3D" id="3.40.920.10">
    <property type="entry name" value="Pyruvate-ferredoxin oxidoreductase, PFOR, domain III"/>
    <property type="match status" value="1"/>
</dbReference>
<reference evidence="6" key="1">
    <citation type="submission" date="2020-07" db="EMBL/GenBank/DDBJ databases">
        <title>Huge and variable diversity of episymbiotic CPR bacteria and DPANN archaea in groundwater ecosystems.</title>
        <authorList>
            <person name="He C.Y."/>
            <person name="Keren R."/>
            <person name="Whittaker M."/>
            <person name="Farag I.F."/>
            <person name="Doudna J."/>
            <person name="Cate J.H.D."/>
            <person name="Banfield J.F."/>
        </authorList>
    </citation>
    <scope>NUCLEOTIDE SEQUENCE</scope>
    <source>
        <strain evidence="6">NC_groundwater_1813_Pr3_B-0.1um_71_17</strain>
    </source>
</reference>
<dbReference type="Pfam" id="PF01558">
    <property type="entry name" value="POR"/>
    <property type="match status" value="1"/>
</dbReference>
<evidence type="ECO:0000313" key="7">
    <source>
        <dbReference type="Proteomes" id="UP000696931"/>
    </source>
</evidence>
<dbReference type="InterPro" id="IPR017896">
    <property type="entry name" value="4Fe4S_Fe-S-bd"/>
</dbReference>
<keyword evidence="1" id="KW-0479">Metal-binding</keyword>
<keyword evidence="2" id="KW-0560">Oxidoreductase</keyword>
<dbReference type="EMBL" id="JACRIW010000012">
    <property type="protein sequence ID" value="MBI5168119.1"/>
    <property type="molecule type" value="Genomic_DNA"/>
</dbReference>
<dbReference type="InterPro" id="IPR017900">
    <property type="entry name" value="4Fe4S_Fe_S_CS"/>
</dbReference>
<accession>A0A933W986</accession>
<evidence type="ECO:0000256" key="1">
    <source>
        <dbReference type="ARBA" id="ARBA00022723"/>
    </source>
</evidence>
<feature type="domain" description="4Fe-4S ferredoxin-type" evidence="5">
    <location>
        <begin position="246"/>
        <end position="277"/>
    </location>
</feature>
<protein>
    <submittedName>
        <fullName evidence="6">2-oxoacid:acceptor oxidoreductase family protein</fullName>
    </submittedName>
</protein>
<gene>
    <name evidence="6" type="ORF">HZA61_01385</name>
</gene>
<dbReference type="Proteomes" id="UP000696931">
    <property type="component" value="Unassembled WGS sequence"/>
</dbReference>
<keyword evidence="3" id="KW-0408">Iron</keyword>
<dbReference type="Gene3D" id="3.30.70.20">
    <property type="match status" value="1"/>
</dbReference>
<dbReference type="InterPro" id="IPR019752">
    <property type="entry name" value="Pyrv/ketoisovalerate_OxRed_cat"/>
</dbReference>
<evidence type="ECO:0000256" key="4">
    <source>
        <dbReference type="ARBA" id="ARBA00023014"/>
    </source>
</evidence>
<dbReference type="SUPFAM" id="SSF54862">
    <property type="entry name" value="4Fe-4S ferredoxins"/>
    <property type="match status" value="1"/>
</dbReference>
<proteinExistence type="predicted"/>
<comment type="caution">
    <text evidence="6">The sequence shown here is derived from an EMBL/GenBank/DDBJ whole genome shotgun (WGS) entry which is preliminary data.</text>
</comment>
<organism evidence="6 7">
    <name type="scientific">Eiseniibacteriota bacterium</name>
    <dbReference type="NCBI Taxonomy" id="2212470"/>
    <lineage>
        <taxon>Bacteria</taxon>
        <taxon>Candidatus Eiseniibacteriota</taxon>
    </lineage>
</organism>